<evidence type="ECO:0000256" key="1">
    <source>
        <dbReference type="ARBA" id="ARBA00022723"/>
    </source>
</evidence>
<dbReference type="Gene3D" id="3.30.40.10">
    <property type="entry name" value="Zinc/RING finger domain, C3HC4 (zinc finger)"/>
    <property type="match status" value="1"/>
</dbReference>
<dbReference type="InterPro" id="IPR001841">
    <property type="entry name" value="Znf_RING"/>
</dbReference>
<protein>
    <recommendedName>
        <fullName evidence="6">RING-type domain-containing protein</fullName>
    </recommendedName>
</protein>
<evidence type="ECO:0000256" key="3">
    <source>
        <dbReference type="ARBA" id="ARBA00022833"/>
    </source>
</evidence>
<dbReference type="EMBL" id="JAXIOK010000016">
    <property type="protein sequence ID" value="KAK4753233.1"/>
    <property type="molecule type" value="Genomic_DNA"/>
</dbReference>
<dbReference type="PANTHER" id="PTHR42647:SF55">
    <property type="entry name" value="BOI-RELATED E3 UBIQUITIN-PROTEIN LIGASE 1"/>
    <property type="match status" value="1"/>
</dbReference>
<dbReference type="GO" id="GO:0004842">
    <property type="term" value="F:ubiquitin-protein transferase activity"/>
    <property type="evidence" value="ECO:0007669"/>
    <property type="project" value="TreeGrafter"/>
</dbReference>
<dbReference type="GO" id="GO:0043067">
    <property type="term" value="P:regulation of programmed cell death"/>
    <property type="evidence" value="ECO:0007669"/>
    <property type="project" value="TreeGrafter"/>
</dbReference>
<keyword evidence="5" id="KW-0175">Coiled coil</keyword>
<keyword evidence="3" id="KW-0862">Zinc</keyword>
<dbReference type="InterPro" id="IPR013083">
    <property type="entry name" value="Znf_RING/FYVE/PHD"/>
</dbReference>
<dbReference type="AlphaFoldDB" id="A0AAN7JXY3"/>
<dbReference type="GO" id="GO:0008270">
    <property type="term" value="F:zinc ion binding"/>
    <property type="evidence" value="ECO:0007669"/>
    <property type="project" value="UniProtKB-KW"/>
</dbReference>
<organism evidence="7 8">
    <name type="scientific">Trapa incisa</name>
    <dbReference type="NCBI Taxonomy" id="236973"/>
    <lineage>
        <taxon>Eukaryota</taxon>
        <taxon>Viridiplantae</taxon>
        <taxon>Streptophyta</taxon>
        <taxon>Embryophyta</taxon>
        <taxon>Tracheophyta</taxon>
        <taxon>Spermatophyta</taxon>
        <taxon>Magnoliopsida</taxon>
        <taxon>eudicotyledons</taxon>
        <taxon>Gunneridae</taxon>
        <taxon>Pentapetalae</taxon>
        <taxon>rosids</taxon>
        <taxon>malvids</taxon>
        <taxon>Myrtales</taxon>
        <taxon>Lythraceae</taxon>
        <taxon>Trapa</taxon>
    </lineage>
</organism>
<sequence length="303" mass="32469">MAVEGWHHISPHPPQLFSGRYVDGEPRRGWGGAFCFSGDLVAVENLGRETGGNVTGMAVAGAEDYGGLPLSLPSFCQTAICGLGQPVQLVVGDGGGSTNLVMPPEIGHPSSLAIHRQSSELDRVIDQYTRRMTVEIEGIVRGQTKEVVAAFQQQILRRLREKDEEMQRMEKLNLVLQERITALTAENQLLRGLAATSEAAVNSLRSNLEQVMAVAEVEEDAESCCWSGGGGSAVAAAAQEEQEEGSRRGRAACCCRGCGEEEEPSVVVLPCRHLCLCTQCGSKVRGCPVCGCVMTGTVHVNMW</sequence>
<evidence type="ECO:0000259" key="6">
    <source>
        <dbReference type="PROSITE" id="PS50089"/>
    </source>
</evidence>
<proteinExistence type="predicted"/>
<reference evidence="7 8" key="1">
    <citation type="journal article" date="2023" name="Hortic Res">
        <title>Pangenome of water caltrop reveals structural variations and asymmetric subgenome divergence after allopolyploidization.</title>
        <authorList>
            <person name="Zhang X."/>
            <person name="Chen Y."/>
            <person name="Wang L."/>
            <person name="Yuan Y."/>
            <person name="Fang M."/>
            <person name="Shi L."/>
            <person name="Lu R."/>
            <person name="Comes H.P."/>
            <person name="Ma Y."/>
            <person name="Chen Y."/>
            <person name="Huang G."/>
            <person name="Zhou Y."/>
            <person name="Zheng Z."/>
            <person name="Qiu Y."/>
        </authorList>
    </citation>
    <scope>NUCLEOTIDE SEQUENCE [LARGE SCALE GENOMIC DNA]</scope>
    <source>
        <tissue evidence="7">Roots</tissue>
    </source>
</reference>
<keyword evidence="8" id="KW-1185">Reference proteome</keyword>
<evidence type="ECO:0000313" key="7">
    <source>
        <dbReference type="EMBL" id="KAK4753233.1"/>
    </source>
</evidence>
<accession>A0AAN7JXY3</accession>
<evidence type="ECO:0000256" key="4">
    <source>
        <dbReference type="PROSITE-ProRule" id="PRU00175"/>
    </source>
</evidence>
<dbReference type="PROSITE" id="PS50089">
    <property type="entry name" value="ZF_RING_2"/>
    <property type="match status" value="1"/>
</dbReference>
<evidence type="ECO:0000256" key="2">
    <source>
        <dbReference type="ARBA" id="ARBA00022771"/>
    </source>
</evidence>
<feature type="coiled-coil region" evidence="5">
    <location>
        <begin position="152"/>
        <end position="186"/>
    </location>
</feature>
<dbReference type="PANTHER" id="PTHR42647">
    <property type="entry name" value="SBP (S-RIBONUCLEASE BINDING PROTEIN) FAMILY PROTEIN"/>
    <property type="match status" value="1"/>
</dbReference>
<evidence type="ECO:0000313" key="8">
    <source>
        <dbReference type="Proteomes" id="UP001345219"/>
    </source>
</evidence>
<gene>
    <name evidence="7" type="ORF">SAY87_022031</name>
</gene>
<comment type="caution">
    <text evidence="7">The sequence shown here is derived from an EMBL/GenBank/DDBJ whole genome shotgun (WGS) entry which is preliminary data.</text>
</comment>
<name>A0AAN7JXY3_9MYRT</name>
<evidence type="ECO:0000256" key="5">
    <source>
        <dbReference type="SAM" id="Coils"/>
    </source>
</evidence>
<feature type="domain" description="RING-type" evidence="6">
    <location>
        <begin position="255"/>
        <end position="290"/>
    </location>
</feature>
<keyword evidence="1" id="KW-0479">Metal-binding</keyword>
<dbReference type="Proteomes" id="UP001345219">
    <property type="component" value="Chromosome 16"/>
</dbReference>
<keyword evidence="2 4" id="KW-0863">Zinc-finger</keyword>